<keyword evidence="3" id="KW-1185">Reference proteome</keyword>
<evidence type="ECO:0000313" key="3">
    <source>
        <dbReference type="Proteomes" id="UP001501598"/>
    </source>
</evidence>
<dbReference type="Pfam" id="PF01890">
    <property type="entry name" value="CbiG_C"/>
    <property type="match status" value="2"/>
</dbReference>
<feature type="domain" description="CobE/GbiG C-terminal" evidence="1">
    <location>
        <begin position="2"/>
        <end position="95"/>
    </location>
</feature>
<gene>
    <name evidence="2" type="ORF">GCM10023175_48470</name>
</gene>
<dbReference type="Proteomes" id="UP001501598">
    <property type="component" value="Unassembled WGS sequence"/>
</dbReference>
<dbReference type="InterPro" id="IPR002750">
    <property type="entry name" value="CobE/GbiG_C"/>
</dbReference>
<dbReference type="EMBL" id="BAABGT010000075">
    <property type="protein sequence ID" value="GAA4553167.1"/>
    <property type="molecule type" value="Genomic_DNA"/>
</dbReference>
<proteinExistence type="predicted"/>
<evidence type="ECO:0000313" key="2">
    <source>
        <dbReference type="EMBL" id="GAA4553167.1"/>
    </source>
</evidence>
<dbReference type="InterPro" id="IPR036518">
    <property type="entry name" value="CobE/GbiG_C_sf"/>
</dbReference>
<comment type="caution">
    <text evidence="2">The sequence shown here is derived from an EMBL/GenBank/DDBJ whole genome shotgun (WGS) entry which is preliminary data.</text>
</comment>
<reference evidence="3" key="1">
    <citation type="journal article" date="2019" name="Int. J. Syst. Evol. Microbiol.">
        <title>The Global Catalogue of Microorganisms (GCM) 10K type strain sequencing project: providing services to taxonomists for standard genome sequencing and annotation.</title>
        <authorList>
            <consortium name="The Broad Institute Genomics Platform"/>
            <consortium name="The Broad Institute Genome Sequencing Center for Infectious Disease"/>
            <person name="Wu L."/>
            <person name="Ma J."/>
        </authorList>
    </citation>
    <scope>NUCLEOTIDE SEQUENCE [LARGE SCALE GENOMIC DNA]</scope>
    <source>
        <strain evidence="3">JCM 17906</strain>
    </source>
</reference>
<organism evidence="2 3">
    <name type="scientific">Pseudonocardia xishanensis</name>
    <dbReference type="NCBI Taxonomy" id="630995"/>
    <lineage>
        <taxon>Bacteria</taxon>
        <taxon>Bacillati</taxon>
        <taxon>Actinomycetota</taxon>
        <taxon>Actinomycetes</taxon>
        <taxon>Pseudonocardiales</taxon>
        <taxon>Pseudonocardiaceae</taxon>
        <taxon>Pseudonocardia</taxon>
    </lineage>
</organism>
<dbReference type="SUPFAM" id="SSF159664">
    <property type="entry name" value="CobE/GbiG C-terminal domain-like"/>
    <property type="match status" value="2"/>
</dbReference>
<dbReference type="RefSeq" id="WP_345422915.1">
    <property type="nucleotide sequence ID" value="NZ_BAABGT010000075.1"/>
</dbReference>
<feature type="domain" description="CobE/GbiG C-terminal" evidence="1">
    <location>
        <begin position="100"/>
        <end position="144"/>
    </location>
</feature>
<dbReference type="Gene3D" id="3.30.420.180">
    <property type="entry name" value="CobE/GbiG C-terminal domain"/>
    <property type="match status" value="1"/>
</dbReference>
<sequence length="150" mass="14164">MIVVGIGARRGVSAAEVRAALAHLAARVPLDGAVFASVDAKAAEQGILDAIAPATLRTRPAAELAAVHAAGAALERPAAGSGSAGSAESAAGSAALRSGRGSARADAAVGTPSVAEAAALRVAGAGAVLLVPKTVVGRVTVACASGQGDV</sequence>
<accession>A0ABP8RY77</accession>
<name>A0ABP8RY77_9PSEU</name>
<evidence type="ECO:0000259" key="1">
    <source>
        <dbReference type="Pfam" id="PF01890"/>
    </source>
</evidence>
<protein>
    <recommendedName>
        <fullName evidence="1">CobE/GbiG C-terminal domain-containing protein</fullName>
    </recommendedName>
</protein>